<accession>A0ABY9WMW2</accession>
<evidence type="ECO:0000256" key="1">
    <source>
        <dbReference type="SAM" id="MobiDB-lite"/>
    </source>
</evidence>
<feature type="region of interest" description="Disordered" evidence="1">
    <location>
        <begin position="587"/>
        <end position="613"/>
    </location>
</feature>
<dbReference type="Proteomes" id="UP001611383">
    <property type="component" value="Chromosome"/>
</dbReference>
<evidence type="ECO:0000313" key="3">
    <source>
        <dbReference type="Proteomes" id="UP001611383"/>
    </source>
</evidence>
<reference evidence="2 3" key="1">
    <citation type="submission" date="2019-08" db="EMBL/GenBank/DDBJ databases">
        <title>Archangium and Cystobacter genomes.</title>
        <authorList>
            <person name="Chen I.-C.K."/>
            <person name="Wielgoss S."/>
        </authorList>
    </citation>
    <scope>NUCLEOTIDE SEQUENCE [LARGE SCALE GENOMIC DNA]</scope>
    <source>
        <strain evidence="2 3">Cbm 6</strain>
    </source>
</reference>
<proteinExistence type="predicted"/>
<dbReference type="RefSeq" id="WP_395813525.1">
    <property type="nucleotide sequence ID" value="NZ_CP043494.1"/>
</dbReference>
<dbReference type="EMBL" id="CP043494">
    <property type="protein sequence ID" value="WNG43087.1"/>
    <property type="molecule type" value="Genomic_DNA"/>
</dbReference>
<evidence type="ECO:0000313" key="2">
    <source>
        <dbReference type="EMBL" id="WNG43087.1"/>
    </source>
</evidence>
<keyword evidence="3" id="KW-1185">Reference proteome</keyword>
<name>A0ABY9WMW2_9BACT</name>
<sequence length="1278" mass="139197">MRPLSPGVPWFVRVCALLLVCAACGPSEFDTTRVAPPPVTLGEEFYGVLCDRMGALLLPEDLSGDSFRGVCHRRPDGEFAEGVDTTRLPPLAEGAVDAAGQPVSVATQEAIRAEALARLGVLARQRPRVVAALNALFPDTEVSVRDLSNPDPGLTCGPATPERARLHPELAALLGRMTALYGDGTLPDTTRALGEWLEAFEASPEATQLWAELDARQGYQPPERTLGALRPLLSYSRMRDVLDTATRAVAPSTAPGPARTAFTAMLEAAHHELRTVKPEEARAPLSVTYDTVAKRDVLSRPRTVTELLSTLLLTEAGPASSEASVLALRRDRRGVAAVSTLGLPFVDAEGDGLPDVDGLGRFVSGSTVPVPSPFPVLGVQDTAARDAEGRALSGPGGSPLYAYVDARRTLLGQVLSEVRPMMMPDDTHPRSTVMELLDGLPVVLGPRDGAKLSTREYPPVTVAYDAFHADKSPVLDLVHAGAQVLGHPSADDTLVLGRALVTDHSGDVARLVTLLRTFLRSVDAHPEAELKAGNTLRDDLVDVVVEISREPGLLEDIVKAMGHPDSKGLGTAFASFMEHRDRIDYDRNLLNGPPRNLTTEDNGNPRTLVDRTQPDAGLNRSLLHRFLNIVHDANGVTFCNKAGAVVHARGVPLAGNLDLPLFGGTYKECEVFKVENMAVFYLQSIVGKAKLYMRPSIIRDGILGIGATTVSVMEQSSGITGFWTASDSKDFRPKTEWLNRMIMFDQVNDSPTSSGKNYITNRFLKDLQGANIGSSVCPERIINDPDPRAADAAPDGKVRGLRSCAEDEWFPRRNPDTLLMLETEGFFKAVRPLLLAFTNRDREDLFIQVMEVLYRHYMSDQAPASECKLTSNPADPQCSRAGAVRFEPLVAELLRGDAIGSLQALVPKLQALQIPHCTQVDAATKKCTRTEMRDGVRVLTELVRTTIDPAKAEAVGLTDRRGNSTRVRQDGVTREQVTPLSLVFDAFSAMDDAFDRRAAEHPDEPDRREAWKSAWSRLADQFLAVQGERETSVFANPLATRLLPPTIDLLRAELYARCPETWTPPYARCAWMRDEVTQELEDLLGGPLFATAWDFLDAARQDAALWTQVEGLTRYLLDPGSEESWPALLGTSVDVVQWLASEGKHRVPVAHLAAEALKPGELVDATLMLGRRVASKAYAEDGKTQVCSREMDPHELMTGVLSRLVTPTAVPGEAMPRTPWEVLTEAVADVQRVVPGRPEARSAEDYQRITHELASFLLDPEHGLERFYAVANKNGGAR</sequence>
<protein>
    <submittedName>
        <fullName evidence="2">Uncharacterized protein</fullName>
    </submittedName>
</protein>
<organism evidence="2 3">
    <name type="scientific">Archangium minus</name>
    <dbReference type="NCBI Taxonomy" id="83450"/>
    <lineage>
        <taxon>Bacteria</taxon>
        <taxon>Pseudomonadati</taxon>
        <taxon>Myxococcota</taxon>
        <taxon>Myxococcia</taxon>
        <taxon>Myxococcales</taxon>
        <taxon>Cystobacterineae</taxon>
        <taxon>Archangiaceae</taxon>
        <taxon>Archangium</taxon>
    </lineage>
</organism>
<gene>
    <name evidence="2" type="ORF">F0U60_02490</name>
</gene>
<feature type="compositionally biased region" description="Polar residues" evidence="1">
    <location>
        <begin position="596"/>
        <end position="605"/>
    </location>
</feature>